<dbReference type="RefSeq" id="WP_104478898.1">
    <property type="nucleotide sequence ID" value="NZ_CP154825.1"/>
</dbReference>
<evidence type="ECO:0000313" key="10">
    <source>
        <dbReference type="EMBL" id="PPK68415.1"/>
    </source>
</evidence>
<feature type="active site" description="Proton acceptor" evidence="8">
    <location>
        <position position="44"/>
    </location>
</feature>
<comment type="function">
    <text evidence="8">The alpha subunit is responsible for the aldol cleavage of indoleglycerol phosphate to indole and glyceraldehyde 3-phosphate.</text>
</comment>
<dbReference type="EC" id="4.2.1.20" evidence="8"/>
<sequence>MADFFADRGGRVGLAFYLTAGDPPLDTLPEVAAALDESGVDCLELAVPFPDSVTDGPVVRASADRALRRGVDAAAVFAAVRRVRPGLRHTRIALLADWSHTVRPVGMAEFLAAAAGCGADGLLLHGLPPILRRGYAEDAARARVPVVATCYATSSEAVLAEAARGASAYLYLVARYGRSGTAPEAGFGHLSPVITRLRPRTTAPIAVGFGVRDRADVAAVGAAGADAAVVGSAAVSRAARAVEDGTDIAAALSDLAAALRPGNQSPKGARR</sequence>
<comment type="subunit">
    <text evidence="2 8">Tetramer of two alpha and two beta chains.</text>
</comment>
<dbReference type="AlphaFoldDB" id="A0A2S6GT35"/>
<evidence type="ECO:0000256" key="7">
    <source>
        <dbReference type="ARBA" id="ARBA00049047"/>
    </source>
</evidence>
<dbReference type="EMBL" id="PTIX01000005">
    <property type="protein sequence ID" value="PPK68415.1"/>
    <property type="molecule type" value="Genomic_DNA"/>
</dbReference>
<dbReference type="Gene3D" id="3.20.20.70">
    <property type="entry name" value="Aldolase class I"/>
    <property type="match status" value="1"/>
</dbReference>
<keyword evidence="6 8" id="KW-0456">Lyase</keyword>
<dbReference type="InterPro" id="IPR013785">
    <property type="entry name" value="Aldolase_TIM"/>
</dbReference>
<dbReference type="InterPro" id="IPR011060">
    <property type="entry name" value="RibuloseP-bd_barrel"/>
</dbReference>
<evidence type="ECO:0000256" key="5">
    <source>
        <dbReference type="ARBA" id="ARBA00023141"/>
    </source>
</evidence>
<gene>
    <name evidence="8" type="primary">trpA</name>
    <name evidence="10" type="ORF">CLV40_105138</name>
</gene>
<comment type="caution">
    <text evidence="10">The sequence shown here is derived from an EMBL/GenBank/DDBJ whole genome shotgun (WGS) entry which is preliminary data.</text>
</comment>
<dbReference type="InterPro" id="IPR002028">
    <property type="entry name" value="Trp_synthase_suA"/>
</dbReference>
<dbReference type="OrthoDB" id="5146712at2"/>
<dbReference type="GO" id="GO:0004834">
    <property type="term" value="F:tryptophan synthase activity"/>
    <property type="evidence" value="ECO:0007669"/>
    <property type="project" value="UniProtKB-UniRule"/>
</dbReference>
<protein>
    <recommendedName>
        <fullName evidence="8">Tryptophan synthase alpha chain</fullName>
        <ecNumber evidence="8">4.2.1.20</ecNumber>
    </recommendedName>
</protein>
<dbReference type="Pfam" id="PF00290">
    <property type="entry name" value="Trp_syntA"/>
    <property type="match status" value="1"/>
</dbReference>
<dbReference type="UniPathway" id="UPA00035">
    <property type="reaction ID" value="UER00044"/>
</dbReference>
<keyword evidence="3 8" id="KW-0028">Amino-acid biosynthesis</keyword>
<evidence type="ECO:0000256" key="8">
    <source>
        <dbReference type="HAMAP-Rule" id="MF_00131"/>
    </source>
</evidence>
<evidence type="ECO:0000256" key="1">
    <source>
        <dbReference type="ARBA" id="ARBA00004733"/>
    </source>
</evidence>
<dbReference type="NCBIfam" id="TIGR00262">
    <property type="entry name" value="trpA"/>
    <property type="match status" value="1"/>
</dbReference>
<keyword evidence="4 8" id="KW-0822">Tryptophan biosynthesis</keyword>
<reference evidence="10 11" key="1">
    <citation type="submission" date="2018-02" db="EMBL/GenBank/DDBJ databases">
        <title>Genomic Encyclopedia of Archaeal and Bacterial Type Strains, Phase II (KMG-II): from individual species to whole genera.</title>
        <authorList>
            <person name="Goeker M."/>
        </authorList>
    </citation>
    <scope>NUCLEOTIDE SEQUENCE [LARGE SCALE GENOMIC DNA]</scope>
    <source>
        <strain evidence="10 11">YU 961-1</strain>
    </source>
</reference>
<dbReference type="HAMAP" id="MF_00131">
    <property type="entry name" value="Trp_synth_alpha"/>
    <property type="match status" value="1"/>
</dbReference>
<comment type="similarity">
    <text evidence="8 9">Belongs to the TrpA family.</text>
</comment>
<dbReference type="Proteomes" id="UP000239203">
    <property type="component" value="Unassembled WGS sequence"/>
</dbReference>
<dbReference type="PANTHER" id="PTHR43406:SF1">
    <property type="entry name" value="TRYPTOPHAN SYNTHASE ALPHA CHAIN, CHLOROPLASTIC"/>
    <property type="match status" value="1"/>
</dbReference>
<organism evidence="10 11">
    <name type="scientific">Actinokineospora auranticolor</name>
    <dbReference type="NCBI Taxonomy" id="155976"/>
    <lineage>
        <taxon>Bacteria</taxon>
        <taxon>Bacillati</taxon>
        <taxon>Actinomycetota</taxon>
        <taxon>Actinomycetes</taxon>
        <taxon>Pseudonocardiales</taxon>
        <taxon>Pseudonocardiaceae</taxon>
        <taxon>Actinokineospora</taxon>
    </lineage>
</organism>
<comment type="catalytic activity">
    <reaction evidence="7 8">
        <text>(1S,2R)-1-C-(indol-3-yl)glycerol 3-phosphate + L-serine = D-glyceraldehyde 3-phosphate + L-tryptophan + H2O</text>
        <dbReference type="Rhea" id="RHEA:10532"/>
        <dbReference type="ChEBI" id="CHEBI:15377"/>
        <dbReference type="ChEBI" id="CHEBI:33384"/>
        <dbReference type="ChEBI" id="CHEBI:57912"/>
        <dbReference type="ChEBI" id="CHEBI:58866"/>
        <dbReference type="ChEBI" id="CHEBI:59776"/>
        <dbReference type="EC" id="4.2.1.20"/>
    </reaction>
</comment>
<evidence type="ECO:0000256" key="6">
    <source>
        <dbReference type="ARBA" id="ARBA00023239"/>
    </source>
</evidence>
<evidence type="ECO:0000313" key="11">
    <source>
        <dbReference type="Proteomes" id="UP000239203"/>
    </source>
</evidence>
<feature type="active site" description="Proton acceptor" evidence="8">
    <location>
        <position position="55"/>
    </location>
</feature>
<evidence type="ECO:0000256" key="4">
    <source>
        <dbReference type="ARBA" id="ARBA00022822"/>
    </source>
</evidence>
<dbReference type="GO" id="GO:0005829">
    <property type="term" value="C:cytosol"/>
    <property type="evidence" value="ECO:0007669"/>
    <property type="project" value="TreeGrafter"/>
</dbReference>
<evidence type="ECO:0000256" key="3">
    <source>
        <dbReference type="ARBA" id="ARBA00022605"/>
    </source>
</evidence>
<comment type="pathway">
    <text evidence="1 8">Amino-acid biosynthesis; L-tryptophan biosynthesis; L-tryptophan from chorismate: step 5/5.</text>
</comment>
<proteinExistence type="inferred from homology"/>
<keyword evidence="5 8" id="KW-0057">Aromatic amino acid biosynthesis</keyword>
<name>A0A2S6GT35_9PSEU</name>
<accession>A0A2S6GT35</accession>
<evidence type="ECO:0000256" key="9">
    <source>
        <dbReference type="RuleBase" id="RU003662"/>
    </source>
</evidence>
<keyword evidence="11" id="KW-1185">Reference proteome</keyword>
<dbReference type="SUPFAM" id="SSF51366">
    <property type="entry name" value="Ribulose-phoshate binding barrel"/>
    <property type="match status" value="1"/>
</dbReference>
<dbReference type="PANTHER" id="PTHR43406">
    <property type="entry name" value="TRYPTOPHAN SYNTHASE, ALPHA CHAIN"/>
    <property type="match status" value="1"/>
</dbReference>
<evidence type="ECO:0000256" key="2">
    <source>
        <dbReference type="ARBA" id="ARBA00011270"/>
    </source>
</evidence>